<feature type="transmembrane region" description="Helical" evidence="7">
    <location>
        <begin position="428"/>
        <end position="448"/>
    </location>
</feature>
<evidence type="ECO:0000313" key="11">
    <source>
        <dbReference type="WBParaSite" id="SMUV_0000578401-mRNA-1"/>
    </source>
</evidence>
<dbReference type="InterPro" id="IPR003439">
    <property type="entry name" value="ABC_transporter-like_ATP-bd"/>
</dbReference>
<evidence type="ECO:0000256" key="3">
    <source>
        <dbReference type="ARBA" id="ARBA00022741"/>
    </source>
</evidence>
<keyword evidence="4" id="KW-0067">ATP-binding</keyword>
<dbReference type="InterPro" id="IPR017871">
    <property type="entry name" value="ABC_transporter-like_CS"/>
</dbReference>
<dbReference type="Gene3D" id="1.20.1560.10">
    <property type="entry name" value="ABC transporter type 1, transmembrane domain"/>
    <property type="match status" value="1"/>
</dbReference>
<keyword evidence="3" id="KW-0547">Nucleotide-binding</keyword>
<dbReference type="Proteomes" id="UP000046393">
    <property type="component" value="Unplaced"/>
</dbReference>
<dbReference type="PANTHER" id="PTHR43394">
    <property type="entry name" value="ATP-DEPENDENT PERMEASE MDL1, MITOCHONDRIAL"/>
    <property type="match status" value="1"/>
</dbReference>
<evidence type="ECO:0000259" key="9">
    <source>
        <dbReference type="PROSITE" id="PS50929"/>
    </source>
</evidence>
<dbReference type="PROSITE" id="PS00211">
    <property type="entry name" value="ABC_TRANSPORTER_1"/>
    <property type="match status" value="1"/>
</dbReference>
<dbReference type="SUPFAM" id="SSF90123">
    <property type="entry name" value="ABC transporter transmembrane region"/>
    <property type="match status" value="1"/>
</dbReference>
<evidence type="ECO:0000256" key="2">
    <source>
        <dbReference type="ARBA" id="ARBA00022692"/>
    </source>
</evidence>
<proteinExistence type="predicted"/>
<dbReference type="Pfam" id="PF00005">
    <property type="entry name" value="ABC_tran"/>
    <property type="match status" value="1"/>
</dbReference>
<dbReference type="PROSITE" id="PS50929">
    <property type="entry name" value="ABC_TM1F"/>
    <property type="match status" value="1"/>
</dbReference>
<dbReference type="GO" id="GO:0016020">
    <property type="term" value="C:membrane"/>
    <property type="evidence" value="ECO:0007669"/>
    <property type="project" value="UniProtKB-SubCell"/>
</dbReference>
<dbReference type="Gene3D" id="3.40.50.300">
    <property type="entry name" value="P-loop containing nucleotide triphosphate hydrolases"/>
    <property type="match status" value="1"/>
</dbReference>
<dbReference type="InterPro" id="IPR027417">
    <property type="entry name" value="P-loop_NTPase"/>
</dbReference>
<organism evidence="10 11">
    <name type="scientific">Syphacia muris</name>
    <dbReference type="NCBI Taxonomy" id="451379"/>
    <lineage>
        <taxon>Eukaryota</taxon>
        <taxon>Metazoa</taxon>
        <taxon>Ecdysozoa</taxon>
        <taxon>Nematoda</taxon>
        <taxon>Chromadorea</taxon>
        <taxon>Rhabditida</taxon>
        <taxon>Spirurina</taxon>
        <taxon>Oxyuridomorpha</taxon>
        <taxon>Oxyuroidea</taxon>
        <taxon>Oxyuridae</taxon>
        <taxon>Syphacia</taxon>
    </lineage>
</organism>
<dbReference type="GO" id="GO:0015421">
    <property type="term" value="F:ABC-type oligopeptide transporter activity"/>
    <property type="evidence" value="ECO:0007669"/>
    <property type="project" value="TreeGrafter"/>
</dbReference>
<feature type="transmembrane region" description="Helical" evidence="7">
    <location>
        <begin position="115"/>
        <end position="141"/>
    </location>
</feature>
<evidence type="ECO:0000313" key="10">
    <source>
        <dbReference type="Proteomes" id="UP000046393"/>
    </source>
</evidence>
<dbReference type="FunFam" id="1.20.1560.10:FF:000154">
    <property type="entry name" value="HAlF transporter (PGP related)"/>
    <property type="match status" value="1"/>
</dbReference>
<dbReference type="PANTHER" id="PTHR43394:SF19">
    <property type="entry name" value="ABC TRANSPORTER B FAMILY"/>
    <property type="match status" value="1"/>
</dbReference>
<feature type="transmembrane region" description="Helical" evidence="7">
    <location>
        <begin position="86"/>
        <end position="109"/>
    </location>
</feature>
<keyword evidence="2 7" id="KW-0812">Transmembrane</keyword>
<sequence>MKNRLAILILVSYVACDILLTLIAFGLYSPDIKFNLGQVYEHVHWINYSYLSHPSEFLVFVCIRITIILIGIFLRLNCGGRYMHNLFLPILGFFIFTWTVTLIKLLAFAEYSTQLTYIGVWLSIVWNIAATALLFPLWYLVICSSFLIKYDTVTTDILLQTSVETKSGVEQQSAIKNLGTAEHVIKLLTYCRQQWLWFSTGFLFLLIYSLARVFIPNYNGEVISNIYDRNGLSALTNSVFKICGLSLISTVFGGLRAGCFEYAAALVNRQIRTDFFKSVVKQEIGFFDATKTGEIVSRLSADCQSMSHIVATNINLFLRNGVMLIGGLVFMFTLSWRLTLASFIFVPLIGYITKLYGAYYDRLSERTQASIAKANQVAEEVFSTIRTVRSFACEEREIHRFRQYLNKTLSYNRRASLGYMGYMWTNELCDNIILVGILFYGGHLVLSGKLASENFIKLLLYQLQLGENLYNLGVFFTGIMESVGASRKVFEYMLRKPNEYQGGTSKMLGLGEIRFDSVCFAYPSRPGIGVLENVSFAIKPGETVALVGPSGSGKTSIVSLIEHFYEATSGDIYIDDVSIKNFDHEFLHQKIAMVAQEPVLYSGSVRDNILYGCESATEEDMIKAAKDANVHDFILETEKGYDTECGEKGVQMSGGQKQRIAIARALVRNPAILILDEATSALDAESEHLVQEAINRCAVNRTVIIIAHRLSTVEEADRIIVISNGHVAQVCCCTWSPTFIAAELLMDYFSKVAIVIC</sequence>
<feature type="transmembrane region" description="Helical" evidence="7">
    <location>
        <begin position="235"/>
        <end position="255"/>
    </location>
</feature>
<reference evidence="11" key="1">
    <citation type="submission" date="2017-02" db="UniProtKB">
        <authorList>
            <consortium name="WormBaseParasite"/>
        </authorList>
    </citation>
    <scope>IDENTIFICATION</scope>
</reference>
<keyword evidence="10" id="KW-1185">Reference proteome</keyword>
<feature type="transmembrane region" description="Helical" evidence="7">
    <location>
        <begin position="316"/>
        <end position="334"/>
    </location>
</feature>
<dbReference type="AlphaFoldDB" id="A0A0N5AMH6"/>
<dbReference type="WBParaSite" id="SMUV_0000578401-mRNA-1">
    <property type="protein sequence ID" value="SMUV_0000578401-mRNA-1"/>
    <property type="gene ID" value="SMUV_0000578401"/>
</dbReference>
<dbReference type="CDD" id="cd18572">
    <property type="entry name" value="ABC_6TM_TAP"/>
    <property type="match status" value="1"/>
</dbReference>
<feature type="transmembrane region" description="Helical" evidence="7">
    <location>
        <begin position="7"/>
        <end position="28"/>
    </location>
</feature>
<dbReference type="FunFam" id="3.40.50.300:FF:000218">
    <property type="entry name" value="Multidrug ABC transporter ATP-binding protein"/>
    <property type="match status" value="1"/>
</dbReference>
<evidence type="ECO:0000256" key="1">
    <source>
        <dbReference type="ARBA" id="ARBA00004141"/>
    </source>
</evidence>
<comment type="subcellular location">
    <subcellularLocation>
        <location evidence="1">Membrane</location>
        <topology evidence="1">Multi-pass membrane protein</topology>
    </subcellularLocation>
</comment>
<evidence type="ECO:0000259" key="8">
    <source>
        <dbReference type="PROSITE" id="PS50893"/>
    </source>
</evidence>
<dbReference type="SMART" id="SM00382">
    <property type="entry name" value="AAA"/>
    <property type="match status" value="1"/>
</dbReference>
<feature type="transmembrane region" description="Helical" evidence="7">
    <location>
        <begin position="195"/>
        <end position="215"/>
    </location>
</feature>
<dbReference type="InterPro" id="IPR036640">
    <property type="entry name" value="ABC1_TM_sf"/>
</dbReference>
<dbReference type="InterPro" id="IPR003593">
    <property type="entry name" value="AAA+_ATPase"/>
</dbReference>
<protein>
    <submittedName>
        <fullName evidence="11">ATP-binding cassette sub-family B member 9</fullName>
    </submittedName>
</protein>
<feature type="transmembrane region" description="Helical" evidence="7">
    <location>
        <begin position="340"/>
        <end position="359"/>
    </location>
</feature>
<dbReference type="PIRSF" id="PIRSF002773">
    <property type="entry name" value="ABC_prm/ATPase_B"/>
    <property type="match status" value="1"/>
</dbReference>
<dbReference type="GO" id="GO:0016887">
    <property type="term" value="F:ATP hydrolysis activity"/>
    <property type="evidence" value="ECO:0007669"/>
    <property type="project" value="InterPro"/>
</dbReference>
<keyword evidence="5 7" id="KW-1133">Transmembrane helix</keyword>
<dbReference type="GO" id="GO:0005524">
    <property type="term" value="F:ATP binding"/>
    <property type="evidence" value="ECO:0007669"/>
    <property type="project" value="UniProtKB-KW"/>
</dbReference>
<evidence type="ECO:0000256" key="5">
    <source>
        <dbReference type="ARBA" id="ARBA00022989"/>
    </source>
</evidence>
<dbReference type="SUPFAM" id="SSF52540">
    <property type="entry name" value="P-loop containing nucleoside triphosphate hydrolases"/>
    <property type="match status" value="1"/>
</dbReference>
<evidence type="ECO:0000256" key="6">
    <source>
        <dbReference type="ARBA" id="ARBA00023136"/>
    </source>
</evidence>
<dbReference type="PROSITE" id="PS50893">
    <property type="entry name" value="ABC_TRANSPORTER_2"/>
    <property type="match status" value="1"/>
</dbReference>
<accession>A0A0N5AMH6</accession>
<evidence type="ECO:0000256" key="4">
    <source>
        <dbReference type="ARBA" id="ARBA00022840"/>
    </source>
</evidence>
<name>A0A0N5AMH6_9BILA</name>
<dbReference type="STRING" id="451379.A0A0N5AMH6"/>
<dbReference type="InterPro" id="IPR011527">
    <property type="entry name" value="ABC1_TM_dom"/>
</dbReference>
<feature type="domain" description="ABC transmembrane type-1" evidence="9">
    <location>
        <begin position="201"/>
        <end position="481"/>
    </location>
</feature>
<dbReference type="InterPro" id="IPR039421">
    <property type="entry name" value="Type_1_exporter"/>
</dbReference>
<feature type="domain" description="ABC transporter" evidence="8">
    <location>
        <begin position="513"/>
        <end position="749"/>
    </location>
</feature>
<evidence type="ECO:0000256" key="7">
    <source>
        <dbReference type="SAM" id="Phobius"/>
    </source>
</evidence>
<dbReference type="Pfam" id="PF00664">
    <property type="entry name" value="ABC_membrane"/>
    <property type="match status" value="1"/>
</dbReference>
<feature type="transmembrane region" description="Helical" evidence="7">
    <location>
        <begin position="57"/>
        <end position="74"/>
    </location>
</feature>
<keyword evidence="6 7" id="KW-0472">Membrane</keyword>